<dbReference type="PROSITE" id="PS01228">
    <property type="entry name" value="COF_1"/>
    <property type="match status" value="1"/>
</dbReference>
<dbReference type="GO" id="GO:0000287">
    <property type="term" value="F:magnesium ion binding"/>
    <property type="evidence" value="ECO:0007669"/>
    <property type="project" value="TreeGrafter"/>
</dbReference>
<dbReference type="GO" id="GO:0016791">
    <property type="term" value="F:phosphatase activity"/>
    <property type="evidence" value="ECO:0007669"/>
    <property type="project" value="TreeGrafter"/>
</dbReference>
<dbReference type="Gene3D" id="3.30.1240.10">
    <property type="match status" value="1"/>
</dbReference>
<sequence length="196" mass="21873">MIKAVFFDVDGTLLSHKTRQVPDDTKQVLQKLREKGIKIFVSTGRHPVELSRLPVNDVVCKAQESVSSPVPMIDVYDGEQIYQVTSYVTEKEAFQLEADLPDGCKMARWSDGGVDVIPADSGKTRGMEYFCAYYDIKPEETMAFGDAENDMDMLRSAQIGVAMGNAHNCVKTIADFVTTDVDRAGIRYAIEHFHII</sequence>
<reference evidence="1" key="1">
    <citation type="submission" date="2020-10" db="EMBL/GenBank/DDBJ databases">
        <authorList>
            <person name="Gilroy R."/>
        </authorList>
    </citation>
    <scope>NUCLEOTIDE SEQUENCE</scope>
    <source>
        <strain evidence="1">CHK187-14744</strain>
    </source>
</reference>
<comment type="caution">
    <text evidence="1">The sequence shown here is derived from an EMBL/GenBank/DDBJ whole genome shotgun (WGS) entry which is preliminary data.</text>
</comment>
<dbReference type="Proteomes" id="UP000824164">
    <property type="component" value="Unassembled WGS sequence"/>
</dbReference>
<dbReference type="AlphaFoldDB" id="A0A9D1HED7"/>
<protein>
    <submittedName>
        <fullName evidence="1">HAD hydrolase family protein</fullName>
    </submittedName>
</protein>
<dbReference type="Gene3D" id="3.40.50.1000">
    <property type="entry name" value="HAD superfamily/HAD-like"/>
    <property type="match status" value="2"/>
</dbReference>
<proteinExistence type="predicted"/>
<dbReference type="PANTHER" id="PTHR10000">
    <property type="entry name" value="PHOSPHOSERINE PHOSPHATASE"/>
    <property type="match status" value="1"/>
</dbReference>
<keyword evidence="1" id="KW-0378">Hydrolase</keyword>
<accession>A0A9D1HED7</accession>
<gene>
    <name evidence="1" type="ORF">IAB63_01605</name>
</gene>
<dbReference type="PANTHER" id="PTHR10000:SF25">
    <property type="entry name" value="PHOSPHATASE YKRA-RELATED"/>
    <property type="match status" value="1"/>
</dbReference>
<reference evidence="1" key="2">
    <citation type="journal article" date="2021" name="PeerJ">
        <title>Extensive microbial diversity within the chicken gut microbiome revealed by metagenomics and culture.</title>
        <authorList>
            <person name="Gilroy R."/>
            <person name="Ravi A."/>
            <person name="Getino M."/>
            <person name="Pursley I."/>
            <person name="Horton D.L."/>
            <person name="Alikhan N.F."/>
            <person name="Baker D."/>
            <person name="Gharbi K."/>
            <person name="Hall N."/>
            <person name="Watson M."/>
            <person name="Adriaenssens E.M."/>
            <person name="Foster-Nyarko E."/>
            <person name="Jarju S."/>
            <person name="Secka A."/>
            <person name="Antonio M."/>
            <person name="Oren A."/>
            <person name="Chaudhuri R.R."/>
            <person name="La Ragione R."/>
            <person name="Hildebrand F."/>
            <person name="Pallen M.J."/>
        </authorList>
    </citation>
    <scope>NUCLEOTIDE SEQUENCE</scope>
    <source>
        <strain evidence="1">CHK187-14744</strain>
    </source>
</reference>
<dbReference type="EMBL" id="DVLT01000008">
    <property type="protein sequence ID" value="HIU01930.1"/>
    <property type="molecule type" value="Genomic_DNA"/>
</dbReference>
<dbReference type="GO" id="GO:0005829">
    <property type="term" value="C:cytosol"/>
    <property type="evidence" value="ECO:0007669"/>
    <property type="project" value="TreeGrafter"/>
</dbReference>
<dbReference type="Pfam" id="PF08282">
    <property type="entry name" value="Hydrolase_3"/>
    <property type="match status" value="2"/>
</dbReference>
<dbReference type="FunFam" id="3.40.50.1000:FF:000003">
    <property type="entry name" value="HAD-IIB family hydrolase"/>
    <property type="match status" value="1"/>
</dbReference>
<evidence type="ECO:0000313" key="2">
    <source>
        <dbReference type="Proteomes" id="UP000824164"/>
    </source>
</evidence>
<organism evidence="1 2">
    <name type="scientific">Candidatus Onthocola gallistercoris</name>
    <dbReference type="NCBI Taxonomy" id="2840876"/>
    <lineage>
        <taxon>Bacteria</taxon>
        <taxon>Bacillati</taxon>
        <taxon>Bacillota</taxon>
        <taxon>Bacilli</taxon>
        <taxon>Candidatus Onthocola</taxon>
    </lineage>
</organism>
<dbReference type="SUPFAM" id="SSF56784">
    <property type="entry name" value="HAD-like"/>
    <property type="match status" value="1"/>
</dbReference>
<name>A0A9D1HED7_9FIRM</name>
<evidence type="ECO:0000313" key="1">
    <source>
        <dbReference type="EMBL" id="HIU01930.1"/>
    </source>
</evidence>
<dbReference type="InterPro" id="IPR023214">
    <property type="entry name" value="HAD_sf"/>
</dbReference>
<dbReference type="InterPro" id="IPR036412">
    <property type="entry name" value="HAD-like_sf"/>
</dbReference>
<dbReference type="PROSITE" id="PS01229">
    <property type="entry name" value="COF_2"/>
    <property type="match status" value="1"/>
</dbReference>